<dbReference type="EMBL" id="BSYA01000016">
    <property type="protein sequence ID" value="GMG25076.1"/>
    <property type="molecule type" value="Genomic_DNA"/>
</dbReference>
<organism evidence="1 2">
    <name type="scientific">Aspergillus oryzae</name>
    <name type="common">Yellow koji mold</name>
    <dbReference type="NCBI Taxonomy" id="5062"/>
    <lineage>
        <taxon>Eukaryota</taxon>
        <taxon>Fungi</taxon>
        <taxon>Dikarya</taxon>
        <taxon>Ascomycota</taxon>
        <taxon>Pezizomycotina</taxon>
        <taxon>Eurotiomycetes</taxon>
        <taxon>Eurotiomycetidae</taxon>
        <taxon>Eurotiales</taxon>
        <taxon>Aspergillaceae</taxon>
        <taxon>Aspergillus</taxon>
        <taxon>Aspergillus subgen. Circumdati</taxon>
    </lineage>
</organism>
<protein>
    <submittedName>
        <fullName evidence="1">Unnamed protein product</fullName>
    </submittedName>
</protein>
<sequence length="100" mass="11428">MRSNRPGQYFSGNRVTYARVPMAYDEQVTVRLSSGMRKSPHLPSFQPTWKMGAKPLAARRRNTVALKENMSKAYKERELHGALRDDLPPWTCTGTIHPNI</sequence>
<evidence type="ECO:0000313" key="2">
    <source>
        <dbReference type="Proteomes" id="UP001165205"/>
    </source>
</evidence>
<name>A0AAN4YBF0_ASPOZ</name>
<accession>A0AAN4YBF0</accession>
<gene>
    <name evidence="1" type="ORF">Aory04_000219800</name>
</gene>
<dbReference type="AlphaFoldDB" id="A0AAN4YBF0"/>
<dbReference type="Proteomes" id="UP001165205">
    <property type="component" value="Unassembled WGS sequence"/>
</dbReference>
<comment type="caution">
    <text evidence="1">The sequence shown here is derived from an EMBL/GenBank/DDBJ whole genome shotgun (WGS) entry which is preliminary data.</text>
</comment>
<reference evidence="1" key="1">
    <citation type="submission" date="2023-04" db="EMBL/GenBank/DDBJ databases">
        <title>Aspergillus oryzae NBRC 4228.</title>
        <authorList>
            <person name="Ichikawa N."/>
            <person name="Sato H."/>
            <person name="Tonouchi N."/>
        </authorList>
    </citation>
    <scope>NUCLEOTIDE SEQUENCE</scope>
    <source>
        <strain evidence="1">NBRC 4228</strain>
    </source>
</reference>
<proteinExistence type="predicted"/>
<evidence type="ECO:0000313" key="1">
    <source>
        <dbReference type="EMBL" id="GMG25076.1"/>
    </source>
</evidence>